<proteinExistence type="inferred from homology"/>
<dbReference type="PROSITE" id="PS01268">
    <property type="entry name" value="UPF0024"/>
    <property type="match status" value="1"/>
</dbReference>
<organism evidence="6 7">
    <name type="scientific">Methylomarinum roseum</name>
    <dbReference type="NCBI Taxonomy" id="3067653"/>
    <lineage>
        <taxon>Bacteria</taxon>
        <taxon>Pseudomonadati</taxon>
        <taxon>Pseudomonadota</taxon>
        <taxon>Gammaproteobacteria</taxon>
        <taxon>Methylococcales</taxon>
        <taxon>Methylococcaceae</taxon>
        <taxon>Methylomarinum</taxon>
    </lineage>
</organism>
<dbReference type="Proteomes" id="UP001225378">
    <property type="component" value="Chromosome"/>
</dbReference>
<accession>A0AAU7NZS8</accession>
<dbReference type="InterPro" id="IPR050170">
    <property type="entry name" value="TruD_pseudoU_synthase"/>
</dbReference>
<dbReference type="GO" id="GO:0005829">
    <property type="term" value="C:cytosol"/>
    <property type="evidence" value="ECO:0007669"/>
    <property type="project" value="TreeGrafter"/>
</dbReference>
<dbReference type="EMBL" id="CP157743">
    <property type="protein sequence ID" value="XBS22458.1"/>
    <property type="molecule type" value="Genomic_DNA"/>
</dbReference>
<dbReference type="GO" id="GO:0003723">
    <property type="term" value="F:RNA binding"/>
    <property type="evidence" value="ECO:0007669"/>
    <property type="project" value="InterPro"/>
</dbReference>
<evidence type="ECO:0000256" key="3">
    <source>
        <dbReference type="ARBA" id="ARBA00023235"/>
    </source>
</evidence>
<feature type="domain" description="TRUD" evidence="5">
    <location>
        <begin position="161"/>
        <end position="307"/>
    </location>
</feature>
<evidence type="ECO:0000259" key="5">
    <source>
        <dbReference type="PROSITE" id="PS50984"/>
    </source>
</evidence>
<reference evidence="6 7" key="1">
    <citation type="journal article" date="2024" name="Microbiology">
        <title>Methylomarinum rosea sp. nov., a novel halophilic methanotrophic bacterium from the hypersaline Lake Elton.</title>
        <authorList>
            <person name="Suleimanov R.Z."/>
            <person name="Oshkin I.Y."/>
            <person name="Danilova O.V."/>
            <person name="Suzina N.E."/>
            <person name="Dedysh S.N."/>
        </authorList>
    </citation>
    <scope>NUCLEOTIDE SEQUENCE [LARGE SCALE GENOMIC DNA]</scope>
    <source>
        <strain evidence="6 7">Ch1-1</strain>
    </source>
</reference>
<feature type="active site" description="Nucleophile" evidence="4">
    <location>
        <position position="85"/>
    </location>
</feature>
<evidence type="ECO:0000256" key="2">
    <source>
        <dbReference type="ARBA" id="ARBA00022694"/>
    </source>
</evidence>
<comment type="catalytic activity">
    <reaction evidence="4">
        <text>uridine(13) in tRNA = pseudouridine(13) in tRNA</text>
        <dbReference type="Rhea" id="RHEA:42540"/>
        <dbReference type="Rhea" id="RHEA-COMP:10105"/>
        <dbReference type="Rhea" id="RHEA-COMP:10106"/>
        <dbReference type="ChEBI" id="CHEBI:65314"/>
        <dbReference type="ChEBI" id="CHEBI:65315"/>
        <dbReference type="EC" id="5.4.99.27"/>
    </reaction>
</comment>
<dbReference type="KEGG" id="mech:Q9L42_010115"/>
<dbReference type="Pfam" id="PF01142">
    <property type="entry name" value="TruD"/>
    <property type="match status" value="2"/>
</dbReference>
<dbReference type="InterPro" id="IPR020119">
    <property type="entry name" value="PsdUridine_synth_TruD_CS"/>
</dbReference>
<dbReference type="Gene3D" id="3.30.2350.20">
    <property type="entry name" value="TruD, catalytic domain"/>
    <property type="match status" value="1"/>
</dbReference>
<comment type="similarity">
    <text evidence="1 4">Belongs to the pseudouridine synthase TruD family.</text>
</comment>
<dbReference type="CDD" id="cd02575">
    <property type="entry name" value="PseudoU_synth_EcTruD"/>
    <property type="match status" value="1"/>
</dbReference>
<protein>
    <recommendedName>
        <fullName evidence="4">tRNA pseudouridine synthase D</fullName>
        <ecNumber evidence="4">5.4.99.27</ecNumber>
    </recommendedName>
    <alternativeName>
        <fullName evidence="4">tRNA pseudouridine(13) synthase</fullName>
    </alternativeName>
    <alternativeName>
        <fullName evidence="4">tRNA pseudouridylate synthase D</fullName>
    </alternativeName>
    <alternativeName>
        <fullName evidence="4">tRNA-uridine isomerase D</fullName>
    </alternativeName>
</protein>
<evidence type="ECO:0000313" key="6">
    <source>
        <dbReference type="EMBL" id="XBS22458.1"/>
    </source>
</evidence>
<dbReference type="PANTHER" id="PTHR47811">
    <property type="entry name" value="TRNA PSEUDOURIDINE SYNTHASE D"/>
    <property type="match status" value="1"/>
</dbReference>
<dbReference type="InterPro" id="IPR043165">
    <property type="entry name" value="TruD_insert_sf"/>
</dbReference>
<dbReference type="GO" id="GO:0160150">
    <property type="term" value="F:tRNA pseudouridine(13) synthase activity"/>
    <property type="evidence" value="ECO:0007669"/>
    <property type="project" value="UniProtKB-EC"/>
</dbReference>
<dbReference type="InterPro" id="IPR011760">
    <property type="entry name" value="PsdUridine_synth_TruD_insert"/>
</dbReference>
<dbReference type="SUPFAM" id="SSF55120">
    <property type="entry name" value="Pseudouridine synthase"/>
    <property type="match status" value="1"/>
</dbReference>
<dbReference type="RefSeq" id="WP_349432714.1">
    <property type="nucleotide sequence ID" value="NZ_CP157743.1"/>
</dbReference>
<gene>
    <name evidence="4" type="primary">truD</name>
    <name evidence="6" type="ORF">Q9L42_010115</name>
</gene>
<evidence type="ECO:0000256" key="4">
    <source>
        <dbReference type="HAMAP-Rule" id="MF_01082"/>
    </source>
</evidence>
<keyword evidence="3 4" id="KW-0413">Isomerase</keyword>
<comment type="function">
    <text evidence="4">Responsible for synthesis of pseudouridine from uracil-13 in transfer RNAs.</text>
</comment>
<dbReference type="Gene3D" id="3.30.2340.10">
    <property type="entry name" value="TruD, insertion domain"/>
    <property type="match status" value="1"/>
</dbReference>
<evidence type="ECO:0000313" key="7">
    <source>
        <dbReference type="Proteomes" id="UP001225378"/>
    </source>
</evidence>
<keyword evidence="2 4" id="KW-0819">tRNA processing</keyword>
<keyword evidence="7" id="KW-1185">Reference proteome</keyword>
<dbReference type="InterPro" id="IPR042214">
    <property type="entry name" value="TruD_catalytic"/>
</dbReference>
<sequence>MSEQHDYSLPEWPYAHGGPVGNGDIKTLPEDFIVDERLPFAPAGEGEHVFLLIEKVGENTDYVARALARYAGVRQRDIGFAGQKDRHARTTQWFSIWLPGKQDLDWSALETESIKINQVARHARKLKRGVIASNRFQIRIRNWRGDRDAAEHRLQIIQQQGFPNYFAEQRFGRDGQNVNKALILGQGKKLKREQRSLYLSAIRAYLFNQVLAERVRRQNWRQPVSGDLCKLRQSNSLFKVETVTEELEQRMKGGDIHATGILFGKGEIDTAGEAGNMEKHVLDRYPELTEILLKFDLDLGRRALRTMPEELGWIFTDNGDLQVNFSLPAGSYATALLRELVVSETTVNR</sequence>
<dbReference type="EC" id="5.4.99.27" evidence="4"/>
<dbReference type="GO" id="GO:0031119">
    <property type="term" value="P:tRNA pseudouridine synthesis"/>
    <property type="evidence" value="ECO:0007669"/>
    <property type="project" value="UniProtKB-UniRule"/>
</dbReference>
<dbReference type="PANTHER" id="PTHR47811:SF1">
    <property type="entry name" value="TRNA PSEUDOURIDINE SYNTHASE D"/>
    <property type="match status" value="1"/>
</dbReference>
<evidence type="ECO:0000256" key="1">
    <source>
        <dbReference type="ARBA" id="ARBA00007953"/>
    </source>
</evidence>
<dbReference type="InterPro" id="IPR020103">
    <property type="entry name" value="PsdUridine_synth_cat_dom_sf"/>
</dbReference>
<dbReference type="AlphaFoldDB" id="A0AAU7NZS8"/>
<name>A0AAU7NZS8_9GAMM</name>
<dbReference type="PROSITE" id="PS50984">
    <property type="entry name" value="TRUD"/>
    <property type="match status" value="1"/>
</dbReference>
<dbReference type="InterPro" id="IPR001656">
    <property type="entry name" value="PsdUridine_synth_TruD"/>
</dbReference>
<dbReference type="HAMAP" id="MF_01082">
    <property type="entry name" value="TruD"/>
    <property type="match status" value="1"/>
</dbReference>